<gene>
    <name evidence="2" type="primary">LOC108050486</name>
</gene>
<dbReference type="InterPro" id="IPR052270">
    <property type="entry name" value="CACF_protein"/>
</dbReference>
<dbReference type="PANTHER" id="PTHR22028">
    <property type="entry name" value="SFI1 SPINDLE BODY DOMAIN-CONTAINING PROTEIN-RELATED"/>
    <property type="match status" value="1"/>
</dbReference>
<dbReference type="GeneID" id="108050486"/>
<dbReference type="RefSeq" id="XP_016987683.1">
    <property type="nucleotide sequence ID" value="XM_017132194.1"/>
</dbReference>
<feature type="compositionally biased region" description="Polar residues" evidence="1">
    <location>
        <begin position="296"/>
        <end position="316"/>
    </location>
</feature>
<reference evidence="2" key="1">
    <citation type="submission" date="2025-08" db="UniProtKB">
        <authorList>
            <consortium name="RefSeq"/>
        </authorList>
    </citation>
    <scope>IDENTIFICATION</scope>
</reference>
<feature type="region of interest" description="Disordered" evidence="1">
    <location>
        <begin position="618"/>
        <end position="639"/>
    </location>
</feature>
<sequence>MSHIKRREKPIKESRWDRIRKRHQQTNALGLKTDAVRRLIEADYVGRRQERLLIEGEDPKQLNPSVIMDMRHKMFKKIPHKLPLATLAHDHAHSLEVTKAHNLEVEQRFIDNQLQKFRQQLSRQFQRSKSHRVPPTKPDFKLNNGPLVKSLAQAAQHIDNFYNTPVQALGQMAQMCSETKSAATKSLIQQLRPEPEKEADMDCEWAEHKAQVMELPTFLEEQVISFDALEYRNFTKQVQADESKAKLLRCRTPSPLTSTEEFFRPMRAAAERQMLHVRTIRHEEELQQENKQEQQPDGNSSLLKRESSTCSNTSDGIDSVISDLAEEALYELQLEAAEEQNEQLDKELPVPPKQVQFQLPQKKTPTPSTHPIGDSEADPEPEPLLIRRIELPKVVVNPKEPEPSESSSGSEDDSGVAPTHEKQKIIDQLFQARANTQMVVMRKYFLKWIHFTTMEKIEREQGQSYQARDNRVQKINAFLDKVRQEKRRQRTETVAETSKITQKSLEQREEAVKMAKQFKNKLKVQQDIIDLQRIKLERQERLIMQLKLTKLSDEAKEAREDLKQELKTVIRCGDPKAKAKAKCLQLIGSLRDADDEEMARLQGKALLQPRFLQHMQERATERSVRHEQARQRRAQADAEREAAKVAMEEAKRQEDEEAKRLRIEVLKEKRRQEKMAKILKERERQRFMDNQRKAVEFSRRLLLSRIGMEGFKRLLQRKRENLVKSEEFRSQLLKKNAFHSWHNYTAYKQREKMIRAERCWHSILKRRALFAWMIYVQNEKSKMLVAIDWHALHAMEYWFGRWHKYSTRCRMIEDTKTRQAISHHEWHLKWKVLDCWRRLPQILKIEKETEERRQRWRMKIWELLPDYKPREDSLW</sequence>
<feature type="region of interest" description="Disordered" evidence="1">
    <location>
        <begin position="285"/>
        <end position="316"/>
    </location>
</feature>
<evidence type="ECO:0000313" key="2">
    <source>
        <dbReference type="RefSeq" id="XP_016987683.1"/>
    </source>
</evidence>
<dbReference type="AlphaFoldDB" id="A0A6P4FJR5"/>
<accession>A0A6P4FJR5</accession>
<feature type="compositionally biased region" description="Polar residues" evidence="1">
    <location>
        <begin position="357"/>
        <end position="369"/>
    </location>
</feature>
<dbReference type="OrthoDB" id="6256972at2759"/>
<dbReference type="PANTHER" id="PTHR22028:SF5">
    <property type="entry name" value="COILED-COIL DOMAIN-CONTAINING PROTEIN 191"/>
    <property type="match status" value="1"/>
</dbReference>
<dbReference type="OMA" id="VIMDMRH"/>
<protein>
    <submittedName>
        <fullName evidence="2">Calponin homology domain-containing protein DDB_G0272472</fullName>
    </submittedName>
</protein>
<feature type="region of interest" description="Disordered" evidence="1">
    <location>
        <begin position="357"/>
        <end position="421"/>
    </location>
</feature>
<evidence type="ECO:0000256" key="1">
    <source>
        <dbReference type="SAM" id="MobiDB-lite"/>
    </source>
</evidence>
<proteinExistence type="predicted"/>
<feature type="compositionally biased region" description="Basic and acidic residues" evidence="1">
    <location>
        <begin position="285"/>
        <end position="294"/>
    </location>
</feature>
<organism evidence="2">
    <name type="scientific">Drosophila rhopaloa</name>
    <name type="common">Fruit fly</name>
    <dbReference type="NCBI Taxonomy" id="1041015"/>
    <lineage>
        <taxon>Eukaryota</taxon>
        <taxon>Metazoa</taxon>
        <taxon>Ecdysozoa</taxon>
        <taxon>Arthropoda</taxon>
        <taxon>Hexapoda</taxon>
        <taxon>Insecta</taxon>
        <taxon>Pterygota</taxon>
        <taxon>Neoptera</taxon>
        <taxon>Endopterygota</taxon>
        <taxon>Diptera</taxon>
        <taxon>Brachycera</taxon>
        <taxon>Muscomorpha</taxon>
        <taxon>Ephydroidea</taxon>
        <taxon>Drosophilidae</taxon>
        <taxon>Drosophila</taxon>
        <taxon>Sophophora</taxon>
    </lineage>
</organism>
<name>A0A6P4FJR5_DRORH</name>
<dbReference type="RefSeq" id="XP_016987683.2">
    <property type="nucleotide sequence ID" value="XM_017132194.2"/>
</dbReference>